<dbReference type="Proteomes" id="UP000095280">
    <property type="component" value="Unplaced"/>
</dbReference>
<proteinExistence type="predicted"/>
<keyword evidence="3" id="KW-0547">Nucleotide-binding</keyword>
<comment type="catalytic activity">
    <reaction evidence="8">
        <text>tRNA(Pro) + L-proline + ATP = L-prolyl-tRNA(Pro) + AMP + diphosphate</text>
        <dbReference type="Rhea" id="RHEA:14305"/>
        <dbReference type="Rhea" id="RHEA-COMP:9700"/>
        <dbReference type="Rhea" id="RHEA-COMP:9702"/>
        <dbReference type="ChEBI" id="CHEBI:30616"/>
        <dbReference type="ChEBI" id="CHEBI:33019"/>
        <dbReference type="ChEBI" id="CHEBI:60039"/>
        <dbReference type="ChEBI" id="CHEBI:78442"/>
        <dbReference type="ChEBI" id="CHEBI:78532"/>
        <dbReference type="ChEBI" id="CHEBI:456215"/>
        <dbReference type="EC" id="6.1.1.15"/>
    </reaction>
</comment>
<evidence type="ECO:0000256" key="6">
    <source>
        <dbReference type="ARBA" id="ARBA00023146"/>
    </source>
</evidence>
<feature type="domain" description="EF-hand" evidence="10">
    <location>
        <begin position="547"/>
        <end position="582"/>
    </location>
</feature>
<evidence type="ECO:0000256" key="8">
    <source>
        <dbReference type="ARBA" id="ARBA00047671"/>
    </source>
</evidence>
<keyword evidence="4" id="KW-0067">ATP-binding</keyword>
<dbReference type="InterPro" id="IPR036621">
    <property type="entry name" value="Anticodon-bd_dom_sf"/>
</dbReference>
<evidence type="ECO:0000256" key="5">
    <source>
        <dbReference type="ARBA" id="ARBA00022917"/>
    </source>
</evidence>
<dbReference type="SUPFAM" id="SSF52954">
    <property type="entry name" value="Class II aaRS ABD-related"/>
    <property type="match status" value="1"/>
</dbReference>
<feature type="domain" description="Aminoacyl-transfer RNA synthetases class-II family profile" evidence="11">
    <location>
        <begin position="65"/>
        <end position="322"/>
    </location>
</feature>
<evidence type="ECO:0000256" key="9">
    <source>
        <dbReference type="SAM" id="MobiDB-lite"/>
    </source>
</evidence>
<protein>
    <recommendedName>
        <fullName evidence="1">proline--tRNA ligase</fullName>
        <ecNumber evidence="1">6.1.1.15</ecNumber>
    </recommendedName>
    <alternativeName>
        <fullName evidence="7">Prolyl-tRNA synthetase</fullName>
    </alternativeName>
</protein>
<dbReference type="SUPFAM" id="SSF55681">
    <property type="entry name" value="Class II aaRS and biotin synthetases"/>
    <property type="match status" value="1"/>
</dbReference>
<dbReference type="PANTHER" id="PTHR42753:SF10">
    <property type="entry name" value="PROLINE--TRNA LIGASE, MITOCHONDRIAL-RELATED"/>
    <property type="match status" value="1"/>
</dbReference>
<dbReference type="Gene3D" id="3.30.930.10">
    <property type="entry name" value="Bira Bifunctional Protein, Domain 2"/>
    <property type="match status" value="1"/>
</dbReference>
<keyword evidence="6" id="KW-0030">Aminoacyl-tRNA synthetase</keyword>
<dbReference type="InterPro" id="IPR002314">
    <property type="entry name" value="aa-tRNA-synt_IIb"/>
</dbReference>
<dbReference type="WBParaSite" id="maker-unitig_45608-snap-gene-0.10-mRNA-1">
    <property type="protein sequence ID" value="maker-unitig_45608-snap-gene-0.10-mRNA-1"/>
    <property type="gene ID" value="maker-unitig_45608-snap-gene-0.10"/>
</dbReference>
<dbReference type="PROSITE" id="PS50222">
    <property type="entry name" value="EF_HAND_2"/>
    <property type="match status" value="1"/>
</dbReference>
<dbReference type="GO" id="GO:0005524">
    <property type="term" value="F:ATP binding"/>
    <property type="evidence" value="ECO:0007669"/>
    <property type="project" value="UniProtKB-KW"/>
</dbReference>
<sequence length="962" mass="106394">KSAASASTAAGWHLASRLYRFPQQPLPLDAVSRSHRHLVSAGYLRSGSVPGTFALCPLLCRSLDKLIYLIHDSMSQLGAQRVTLPMLGSAAMWHKTGRWDALGSEMFRLTDREDRQLCLQPTHEEEVTRLVSMTAQLPLRSLPLLVYQLHWKFRDEPRPKYGLLRARDFHADDACARNTYDQSAWRHSGSAMDSSSRFPGCMGGIESCEFHVLTKPGEDRIVRCADCNEPCRNSEGGRIALPNCLSPAACRAEFLTGLEVGHCFILGSDRYPAAFGLRLIDQNHHRQREQRLLSMACYGIGVSRLLAACAEVASTDTALRWPLAVAPYQLAVVSPKAGAREPRLSTETMAELVQALGDAEFNPDAPLVDDRDQLTIGTRIRDHRLWGLPCSLVVKASVDGGISCEFVDNYQPDRQSERATVASAAEAIMLIKLSRARFSLFDTAEVMPSQQAQLQRQRERRESNEQQMQQPAVTAESSVYYELEVPSWLVGLTAVWLAAVLLSGCYLWMPVIGPKCGPRLESNFSLMITLTPPMRILRLSASQLIAQLGEDKARLFALLDRDGNGLVSITEYEALVHHVRQDARHRQSFSPAQQETAAALADFASAGTVDNITVPVDSVTITTAFLPRLPKKLDQLRLGDPYTLIGPAPMGLQFFYSKQCRIKPGVYFEPGDAALAALLRPLHPHVFLYPRHDAGRDSAAAVLRAESPTHLELVFRLHPELQLAPFGAPRSVYLTPEGLEGRLIIRRSGGVEHLELGLPQPALANRSFSQIESPHDILETGVVSLPRLSVISLKKSYKHLHNWTNEISMPATLTILRSHMLPHLAAQFYANLSTALAVNSKALGAGDAKPIHVVLAVGSSQFGCDPNCRLLRDFAFADQYVMLRLRHYYTNVWINLADTGAVAEFIKLTGVSDTSKPFAPLTCQLLHPETLRVLANYEAGDLRKALQPPEDLPNPLPQHPRL</sequence>
<dbReference type="Pfam" id="PF00587">
    <property type="entry name" value="tRNA-synt_2b"/>
    <property type="match status" value="1"/>
</dbReference>
<accession>A0A1I8FSF7</accession>
<dbReference type="AlphaFoldDB" id="A0A1I8FSF7"/>
<dbReference type="GO" id="GO:0005509">
    <property type="term" value="F:calcium ion binding"/>
    <property type="evidence" value="ECO:0007669"/>
    <property type="project" value="InterPro"/>
</dbReference>
<dbReference type="InterPro" id="IPR050062">
    <property type="entry name" value="Pro-tRNA_synthetase"/>
</dbReference>
<evidence type="ECO:0000256" key="2">
    <source>
        <dbReference type="ARBA" id="ARBA00022598"/>
    </source>
</evidence>
<dbReference type="GO" id="GO:0004827">
    <property type="term" value="F:proline-tRNA ligase activity"/>
    <property type="evidence" value="ECO:0007669"/>
    <property type="project" value="UniProtKB-EC"/>
</dbReference>
<dbReference type="InterPro" id="IPR045864">
    <property type="entry name" value="aa-tRNA-synth_II/BPL/LPL"/>
</dbReference>
<evidence type="ECO:0000256" key="1">
    <source>
        <dbReference type="ARBA" id="ARBA00012831"/>
    </source>
</evidence>
<dbReference type="PROSITE" id="PS50862">
    <property type="entry name" value="AA_TRNA_LIGASE_II"/>
    <property type="match status" value="1"/>
</dbReference>
<dbReference type="InterPro" id="IPR006195">
    <property type="entry name" value="aa-tRNA-synth_II"/>
</dbReference>
<dbReference type="EC" id="6.1.1.15" evidence="1"/>
<evidence type="ECO:0000313" key="13">
    <source>
        <dbReference type="WBParaSite" id="maker-unitig_45608-snap-gene-0.10-mRNA-1"/>
    </source>
</evidence>
<keyword evidence="12" id="KW-1185">Reference proteome</keyword>
<dbReference type="InterPro" id="IPR002048">
    <property type="entry name" value="EF_hand_dom"/>
</dbReference>
<evidence type="ECO:0000256" key="7">
    <source>
        <dbReference type="ARBA" id="ARBA00029731"/>
    </source>
</evidence>
<dbReference type="InterPro" id="IPR018247">
    <property type="entry name" value="EF_Hand_1_Ca_BS"/>
</dbReference>
<keyword evidence="5" id="KW-0648">Protein biosynthesis</keyword>
<reference evidence="13" key="1">
    <citation type="submission" date="2016-11" db="UniProtKB">
        <authorList>
            <consortium name="WormBaseParasite"/>
        </authorList>
    </citation>
    <scope>IDENTIFICATION</scope>
</reference>
<dbReference type="PROSITE" id="PS00018">
    <property type="entry name" value="EF_HAND_1"/>
    <property type="match status" value="1"/>
</dbReference>
<evidence type="ECO:0000256" key="3">
    <source>
        <dbReference type="ARBA" id="ARBA00022741"/>
    </source>
</evidence>
<evidence type="ECO:0000259" key="10">
    <source>
        <dbReference type="PROSITE" id="PS50222"/>
    </source>
</evidence>
<dbReference type="InterPro" id="IPR002316">
    <property type="entry name" value="Pro-tRNA-ligase_IIa"/>
</dbReference>
<dbReference type="GO" id="GO:0005739">
    <property type="term" value="C:mitochondrion"/>
    <property type="evidence" value="ECO:0007669"/>
    <property type="project" value="TreeGrafter"/>
</dbReference>
<name>A0A1I8FSF7_9PLAT</name>
<dbReference type="GO" id="GO:0006433">
    <property type="term" value="P:prolyl-tRNA aminoacylation"/>
    <property type="evidence" value="ECO:0007669"/>
    <property type="project" value="InterPro"/>
</dbReference>
<dbReference type="Gene3D" id="3.40.50.800">
    <property type="entry name" value="Anticodon-binding domain"/>
    <property type="match status" value="1"/>
</dbReference>
<organism evidence="12 13">
    <name type="scientific">Macrostomum lignano</name>
    <dbReference type="NCBI Taxonomy" id="282301"/>
    <lineage>
        <taxon>Eukaryota</taxon>
        <taxon>Metazoa</taxon>
        <taxon>Spiralia</taxon>
        <taxon>Lophotrochozoa</taxon>
        <taxon>Platyhelminthes</taxon>
        <taxon>Rhabditophora</taxon>
        <taxon>Macrostomorpha</taxon>
        <taxon>Macrostomida</taxon>
        <taxon>Macrostomidae</taxon>
        <taxon>Macrostomum</taxon>
    </lineage>
</organism>
<evidence type="ECO:0000313" key="12">
    <source>
        <dbReference type="Proteomes" id="UP000095280"/>
    </source>
</evidence>
<evidence type="ECO:0000259" key="11">
    <source>
        <dbReference type="PROSITE" id="PS50862"/>
    </source>
</evidence>
<keyword evidence="2" id="KW-0436">Ligase</keyword>
<dbReference type="PANTHER" id="PTHR42753">
    <property type="entry name" value="MITOCHONDRIAL RIBOSOME PROTEIN L39/PROLYL-TRNA LIGASE FAMILY MEMBER"/>
    <property type="match status" value="1"/>
</dbReference>
<feature type="region of interest" description="Disordered" evidence="9">
    <location>
        <begin position="451"/>
        <end position="470"/>
    </location>
</feature>
<dbReference type="PRINTS" id="PR01046">
    <property type="entry name" value="TRNASYNTHPRO"/>
</dbReference>
<evidence type="ECO:0000256" key="4">
    <source>
        <dbReference type="ARBA" id="ARBA00022840"/>
    </source>
</evidence>